<evidence type="ECO:0000313" key="2">
    <source>
        <dbReference type="EMBL" id="MBC3930661.1"/>
    </source>
</evidence>
<dbReference type="RefSeq" id="WP_186902537.1">
    <property type="nucleotide sequence ID" value="NZ_JACOGD010000002.1"/>
</dbReference>
<evidence type="ECO:0000256" key="1">
    <source>
        <dbReference type="SAM" id="SignalP"/>
    </source>
</evidence>
<evidence type="ECO:0000313" key="3">
    <source>
        <dbReference type="Proteomes" id="UP000654304"/>
    </source>
</evidence>
<feature type="signal peptide" evidence="1">
    <location>
        <begin position="1"/>
        <end position="39"/>
    </location>
</feature>
<keyword evidence="1" id="KW-0732">Signal</keyword>
<comment type="caution">
    <text evidence="2">The sequence shown here is derived from an EMBL/GenBank/DDBJ whole genome shotgun (WGS) entry which is preliminary data.</text>
</comment>
<keyword evidence="3" id="KW-1185">Reference proteome</keyword>
<organism evidence="2 3">
    <name type="scientific">Undibacterium curvum</name>
    <dbReference type="NCBI Taxonomy" id="2762294"/>
    <lineage>
        <taxon>Bacteria</taxon>
        <taxon>Pseudomonadati</taxon>
        <taxon>Pseudomonadota</taxon>
        <taxon>Betaproteobacteria</taxon>
        <taxon>Burkholderiales</taxon>
        <taxon>Oxalobacteraceae</taxon>
        <taxon>Undibacterium</taxon>
    </lineage>
</organism>
<protein>
    <submittedName>
        <fullName evidence="2">Uncharacterized protein</fullName>
    </submittedName>
</protein>
<name>A0ABR7A166_9BURK</name>
<dbReference type="EMBL" id="JACOGD010000002">
    <property type="protein sequence ID" value="MBC3930661.1"/>
    <property type="molecule type" value="Genomic_DNA"/>
</dbReference>
<accession>A0ABR7A166</accession>
<gene>
    <name evidence="2" type="ORF">H8K43_03165</name>
</gene>
<proteinExistence type="predicted"/>
<sequence length="63" mass="6827">MSDTISTQRRLLLNTLLLSLTASRATKILAMPVSLPAFATVPAATTTNRLWKPMPSAKGSLWD</sequence>
<feature type="chain" id="PRO_5046621512" evidence="1">
    <location>
        <begin position="40"/>
        <end position="63"/>
    </location>
</feature>
<reference evidence="2 3" key="1">
    <citation type="submission" date="2020-08" db="EMBL/GenBank/DDBJ databases">
        <title>Novel species isolated from subtropical streams in China.</title>
        <authorList>
            <person name="Lu H."/>
        </authorList>
    </citation>
    <scope>NUCLEOTIDE SEQUENCE [LARGE SCALE GENOMIC DNA]</scope>
    <source>
        <strain evidence="2 3">CY22W</strain>
    </source>
</reference>
<dbReference type="Proteomes" id="UP000654304">
    <property type="component" value="Unassembled WGS sequence"/>
</dbReference>